<sequence>MTALLVAKALLLGFLIVGCGILTVTYVRRRRAGVQPWRNPYAAPYLDMYLGGLPPIPPPPSSSYERSAGGEPPSRGPDGIAS</sequence>
<dbReference type="PATRIC" id="fig|1324261.3.peg.3159"/>
<keyword evidence="4" id="KW-1185">Reference proteome</keyword>
<accession>A0A051U0T0</accession>
<evidence type="ECO:0000313" key="4">
    <source>
        <dbReference type="Proteomes" id="UP000025947"/>
    </source>
</evidence>
<keyword evidence="2" id="KW-0812">Transmembrane</keyword>
<evidence type="ECO:0000256" key="2">
    <source>
        <dbReference type="SAM" id="Phobius"/>
    </source>
</evidence>
<proteinExistence type="predicted"/>
<dbReference type="AlphaFoldDB" id="A0A051U0T0"/>
<feature type="transmembrane region" description="Helical" evidence="2">
    <location>
        <begin position="6"/>
        <end position="27"/>
    </location>
</feature>
<gene>
    <name evidence="3" type="ORF">K875_03132</name>
</gene>
<dbReference type="HOGENOM" id="CLU_2807855_0_0_11"/>
<dbReference type="EMBL" id="JLXW01000008">
    <property type="protein sequence ID" value="KBZ62211.1"/>
    <property type="molecule type" value="Genomic_DNA"/>
</dbReference>
<keyword evidence="2" id="KW-1133">Transmembrane helix</keyword>
<name>A0A051U0T0_9MYCO</name>
<evidence type="ECO:0000313" key="3">
    <source>
        <dbReference type="EMBL" id="KBZ62211.1"/>
    </source>
</evidence>
<reference evidence="3 4" key="1">
    <citation type="submission" date="2014-04" db="EMBL/GenBank/DDBJ databases">
        <title>The Genome Sequence of Mycobacterium tuberculosis TKK-01-0051.</title>
        <authorList>
            <consortium name="The Broad Institute Genomics Platform"/>
            <consortium name="The Broad Institute Genome Sequencing Center for Infectious Disease"/>
            <person name="Earl A.M."/>
            <person name="Cohen K."/>
            <person name="Pym A."/>
            <person name="Bishai W."/>
            <person name="Maharaj K."/>
            <person name="Desjardins C."/>
            <person name="Abeel T."/>
            <person name="Young S."/>
            <person name="Zeng Q."/>
            <person name="Gargeya S."/>
            <person name="Abouelleil A."/>
            <person name="Alvarado L."/>
            <person name="Chapman S.B."/>
            <person name="Gainer-Dewar J."/>
            <person name="Goldberg J."/>
            <person name="Griggs A."/>
            <person name="Gujja S."/>
            <person name="Hansen M."/>
            <person name="Howarth C."/>
            <person name="Imamovic A."/>
            <person name="Larimer J."/>
            <person name="Murphy C."/>
            <person name="Naylor J."/>
            <person name="Pearson M."/>
            <person name="Poon T.W."/>
            <person name="Priest M."/>
            <person name="Roberts A."/>
            <person name="Saif S."/>
            <person name="Shea T."/>
            <person name="Sykes S."/>
            <person name="Wortman J."/>
            <person name="Nusbaum C."/>
            <person name="Birren B."/>
        </authorList>
    </citation>
    <scope>NUCLEOTIDE SEQUENCE [LARGE SCALE GENOMIC DNA]</scope>
    <source>
        <strain evidence="3 4">TKK-01-0051</strain>
    </source>
</reference>
<keyword evidence="2" id="KW-0472">Membrane</keyword>
<evidence type="ECO:0000256" key="1">
    <source>
        <dbReference type="SAM" id="MobiDB-lite"/>
    </source>
</evidence>
<feature type="region of interest" description="Disordered" evidence="1">
    <location>
        <begin position="56"/>
        <end position="82"/>
    </location>
</feature>
<dbReference type="RefSeq" id="WP_044488384.1">
    <property type="nucleotide sequence ID" value="NZ_KK328284.1"/>
</dbReference>
<protein>
    <submittedName>
        <fullName evidence="3">Uncharacterized protein</fullName>
    </submittedName>
</protein>
<organism evidence="3 4">
    <name type="scientific">Mycobacterium [tuberculosis] TKK-01-0051</name>
    <dbReference type="NCBI Taxonomy" id="1324261"/>
    <lineage>
        <taxon>Bacteria</taxon>
        <taxon>Bacillati</taxon>
        <taxon>Actinomycetota</taxon>
        <taxon>Actinomycetes</taxon>
        <taxon>Mycobacteriales</taxon>
        <taxon>Mycobacteriaceae</taxon>
        <taxon>Mycobacterium</taxon>
        <taxon>Mycobacterium avium complex (MAC)</taxon>
    </lineage>
</organism>
<comment type="caution">
    <text evidence="3">The sequence shown here is derived from an EMBL/GenBank/DDBJ whole genome shotgun (WGS) entry which is preliminary data.</text>
</comment>
<dbReference type="Proteomes" id="UP000025947">
    <property type="component" value="Unassembled WGS sequence"/>
</dbReference>